<dbReference type="Proteomes" id="UP000294588">
    <property type="component" value="Unassembled WGS sequence"/>
</dbReference>
<protein>
    <submittedName>
        <fullName evidence="1">Uncharacterized protein</fullName>
    </submittedName>
</protein>
<accession>A0AC61QKD5</accession>
<dbReference type="EMBL" id="SMOG01000003">
    <property type="protein sequence ID" value="TDF73888.1"/>
    <property type="molecule type" value="Genomic_DNA"/>
</dbReference>
<name>A0AC61QKD5_9BACT</name>
<proteinExistence type="predicted"/>
<sequence>SQEKGHHRITWDGRDNDGNLSGNGIYYIVMKAGNQISQRKAVLMK</sequence>
<organism evidence="1 2">
    <name type="scientific">Candidatus Syntrophosphaera thermopropionivorans</name>
    <dbReference type="NCBI Taxonomy" id="2593015"/>
    <lineage>
        <taxon>Bacteria</taxon>
        <taxon>Pseudomonadati</taxon>
        <taxon>Candidatus Cloacimonadota</taxon>
        <taxon>Candidatus Cloacimonadia</taxon>
        <taxon>Candidatus Cloacimonadales</taxon>
        <taxon>Candidatus Cloacimonadaceae</taxon>
        <taxon>Candidatus Syntrophosphaera</taxon>
    </lineage>
</organism>
<reference evidence="1" key="1">
    <citation type="submission" date="2019-03" db="EMBL/GenBank/DDBJ databases">
        <title>Candidatus Syntrophosphaera thermopropionivorans: a novel player in syntrophic propionate oxidation during anaerobic digestion.</title>
        <authorList>
            <person name="Dyksma S."/>
        </authorList>
    </citation>
    <scope>NUCLEOTIDE SEQUENCE</scope>
    <source>
        <strain evidence="1">W5</strain>
    </source>
</reference>
<keyword evidence="2" id="KW-1185">Reference proteome</keyword>
<comment type="caution">
    <text evidence="1">The sequence shown here is derived from an EMBL/GenBank/DDBJ whole genome shotgun (WGS) entry which is preliminary data.</text>
</comment>
<evidence type="ECO:0000313" key="1">
    <source>
        <dbReference type="EMBL" id="TDF73888.1"/>
    </source>
</evidence>
<gene>
    <name evidence="1" type="ORF">E0946_02405</name>
</gene>
<evidence type="ECO:0000313" key="2">
    <source>
        <dbReference type="Proteomes" id="UP000294588"/>
    </source>
</evidence>
<feature type="non-terminal residue" evidence="1">
    <location>
        <position position="1"/>
    </location>
</feature>